<dbReference type="InterPro" id="IPR008513">
    <property type="entry name" value="tRNA(Met)_cyd_acetate_ligase"/>
</dbReference>
<proteinExistence type="inferred from homology"/>
<evidence type="ECO:0000256" key="2">
    <source>
        <dbReference type="HAMAP-Rule" id="MF_01539"/>
    </source>
</evidence>
<keyword evidence="2" id="KW-0436">Ligase</keyword>
<feature type="binding site" evidence="2">
    <location>
        <position position="183"/>
    </location>
    <ligand>
        <name>ATP</name>
        <dbReference type="ChEBI" id="CHEBI:30616"/>
    </ligand>
</feature>
<dbReference type="GO" id="GO:0016879">
    <property type="term" value="F:ligase activity, forming carbon-nitrogen bonds"/>
    <property type="evidence" value="ECO:0007669"/>
    <property type="project" value="UniProtKB-UniRule"/>
</dbReference>
<comment type="similarity">
    <text evidence="2">Belongs to the TmcAL family.</text>
</comment>
<dbReference type="GO" id="GO:0000049">
    <property type="term" value="F:tRNA binding"/>
    <property type="evidence" value="ECO:0007669"/>
    <property type="project" value="UniProtKB-KW"/>
</dbReference>
<dbReference type="Pfam" id="PF05636">
    <property type="entry name" value="HIGH_NTase1"/>
    <property type="match status" value="1"/>
</dbReference>
<keyword evidence="2" id="KW-0547">Nucleotide-binding</keyword>
<protein>
    <recommendedName>
        <fullName evidence="2">tRNA(Met) cytidine acetate ligase</fullName>
        <ecNumber evidence="2">6.3.4.-</ecNumber>
    </recommendedName>
</protein>
<dbReference type="PANTHER" id="PTHR37825:SF1">
    <property type="entry name" value="TRNA(MET) CYTIDINE ACETATE LIGASE"/>
    <property type="match status" value="1"/>
</dbReference>
<dbReference type="RefSeq" id="WP_019034554.1">
    <property type="nucleotide sequence ID" value="NZ_UGSZ01000001.1"/>
</dbReference>
<dbReference type="EMBL" id="UGSZ01000001">
    <property type="protein sequence ID" value="SUB57102.1"/>
    <property type="molecule type" value="Genomic_DNA"/>
</dbReference>
<dbReference type="HAMAP" id="MF_01539">
    <property type="entry name" value="TmcAL"/>
    <property type="match status" value="1"/>
</dbReference>
<evidence type="ECO:0000313" key="4">
    <source>
        <dbReference type="Proteomes" id="UP000255517"/>
    </source>
</evidence>
<dbReference type="Gene3D" id="3.40.50.620">
    <property type="entry name" value="HUPs"/>
    <property type="match status" value="1"/>
</dbReference>
<dbReference type="GO" id="GO:0005524">
    <property type="term" value="F:ATP binding"/>
    <property type="evidence" value="ECO:0007669"/>
    <property type="project" value="UniProtKB-KW"/>
</dbReference>
<dbReference type="InterPro" id="IPR014729">
    <property type="entry name" value="Rossmann-like_a/b/a_fold"/>
</dbReference>
<dbReference type="Proteomes" id="UP000255517">
    <property type="component" value="Unassembled WGS sequence"/>
</dbReference>
<feature type="binding site" evidence="2">
    <location>
        <begin position="7"/>
        <end position="20"/>
    </location>
    <ligand>
        <name>ATP</name>
        <dbReference type="ChEBI" id="CHEBI:30616"/>
    </ligand>
</feature>
<dbReference type="SUPFAM" id="SSF52374">
    <property type="entry name" value="Nucleotidylyl transferase"/>
    <property type="match status" value="1"/>
</dbReference>
<evidence type="ECO:0000256" key="1">
    <source>
        <dbReference type="ARBA" id="ARBA00022694"/>
    </source>
</evidence>
<reference evidence="3 4" key="1">
    <citation type="submission" date="2018-06" db="EMBL/GenBank/DDBJ databases">
        <authorList>
            <consortium name="Pathogen Informatics"/>
            <person name="Doyle S."/>
        </authorList>
    </citation>
    <scope>NUCLEOTIDE SEQUENCE [LARGE SCALE GENOMIC DNA]</scope>
    <source>
        <strain evidence="3 4">NCTC13149</strain>
    </source>
</reference>
<keyword evidence="2" id="KW-0694">RNA-binding</keyword>
<dbReference type="PANTHER" id="PTHR37825">
    <property type="entry name" value="TRNA(MET) CYTIDINE ACETATE LIGASE"/>
    <property type="match status" value="1"/>
</dbReference>
<keyword evidence="2" id="KW-0963">Cytoplasm</keyword>
<comment type="subcellular location">
    <subcellularLocation>
        <location evidence="2">Cytoplasm</location>
    </subcellularLocation>
</comment>
<comment type="catalytic activity">
    <reaction evidence="2">
        <text>cytidine(34) in elongator tRNA(Met) + acetate + ATP = N(4)-acetylcytidine(34) in elongator tRNA(Met) + AMP + diphosphate</text>
        <dbReference type="Rhea" id="RHEA:58144"/>
        <dbReference type="Rhea" id="RHEA-COMP:10693"/>
        <dbReference type="Rhea" id="RHEA-COMP:10694"/>
        <dbReference type="ChEBI" id="CHEBI:30089"/>
        <dbReference type="ChEBI" id="CHEBI:30616"/>
        <dbReference type="ChEBI" id="CHEBI:33019"/>
        <dbReference type="ChEBI" id="CHEBI:74900"/>
        <dbReference type="ChEBI" id="CHEBI:82748"/>
        <dbReference type="ChEBI" id="CHEBI:456215"/>
    </reaction>
</comment>
<evidence type="ECO:0000313" key="3">
    <source>
        <dbReference type="EMBL" id="SUB57102.1"/>
    </source>
</evidence>
<dbReference type="EC" id="6.3.4.-" evidence="2"/>
<keyword evidence="1 2" id="KW-0819">tRNA processing</keyword>
<keyword evidence="2" id="KW-0820">tRNA-binding</keyword>
<keyword evidence="2" id="KW-0067">ATP-binding</keyword>
<dbReference type="GO" id="GO:0005737">
    <property type="term" value="C:cytoplasm"/>
    <property type="evidence" value="ECO:0007669"/>
    <property type="project" value="UniProtKB-SubCell"/>
</dbReference>
<dbReference type="STRING" id="1122949.GCA_000378725_00661"/>
<dbReference type="GO" id="GO:0006400">
    <property type="term" value="P:tRNA modification"/>
    <property type="evidence" value="ECO:0007669"/>
    <property type="project" value="UniProtKB-UniRule"/>
</dbReference>
<comment type="caution">
    <text evidence="2">Lacks conserved residue(s) required for the propagation of feature annotation.</text>
</comment>
<feature type="binding site" evidence="2">
    <location>
        <position position="101"/>
    </location>
    <ligand>
        <name>ATP</name>
        <dbReference type="ChEBI" id="CHEBI:30616"/>
    </ligand>
</feature>
<organism evidence="3 4">
    <name type="scientific">Peptoniphilus lacrimalis</name>
    <dbReference type="NCBI Taxonomy" id="33031"/>
    <lineage>
        <taxon>Bacteria</taxon>
        <taxon>Bacillati</taxon>
        <taxon>Bacillota</taxon>
        <taxon>Tissierellia</taxon>
        <taxon>Tissierellales</taxon>
        <taxon>Peptoniphilaceae</taxon>
        <taxon>Peptoniphilus</taxon>
    </lineage>
</organism>
<dbReference type="AlphaFoldDB" id="A0A379C424"/>
<comment type="function">
    <text evidence="2">Catalyzes the formation of N(4)-acetylcytidine (ac(4)C) at the wobble position of elongator tRNA(Met), using acetate and ATP as substrates. First activates an acetate ion to form acetyladenylate (Ac-AMP) and then transfers the acetyl group to tRNA to form ac(4)C34.</text>
</comment>
<name>A0A379C424_9FIRM</name>
<gene>
    <name evidence="2" type="primary">tmcAL</name>
    <name evidence="3" type="ORF">NCTC13149_00918</name>
</gene>
<dbReference type="OrthoDB" id="9769796at2"/>
<sequence>MQIAGLICEYNPFHWGHLFQINEIKKTFSPYIVAIMSSNFTQRGEPSVISKFSRARIAVDMGVSLVLELPTIYSSSSAKNFSLGGISILKSLGIIDKLYFGCENDYRFLEEINNKIIDNFDKSKLESNIKKGHSYLKAMEMSFDFLNEEEKNVLNKPNNKLAIEYIRAIEKLRADFSFCGILRKKTYHNDLSYSGKFSSSSFIRKLLYDKKDISTFIPYGSNNFKDLHFLDDLYDLFKFKILTYRIDYDSYMDYEEGLENRILNNLNACNVYDFINKVNSKRYTSSRIKRLMIEILLDIRRGLVKKALNVDYIRVLAMDDRGREILNLIENEKIIKFKENYDKSSGVLKELMNIECKATNIYNLKNSIMNEDFTKSPYVKKN</sequence>
<accession>A0A379C424</accession>
<feature type="binding site" evidence="2">
    <location>
        <position position="158"/>
    </location>
    <ligand>
        <name>ATP</name>
        <dbReference type="ChEBI" id="CHEBI:30616"/>
    </ligand>
</feature>